<evidence type="ECO:0000313" key="2">
    <source>
        <dbReference type="EMBL" id="KAF2578313.1"/>
    </source>
</evidence>
<feature type="compositionally biased region" description="Polar residues" evidence="1">
    <location>
        <begin position="163"/>
        <end position="173"/>
    </location>
</feature>
<dbReference type="AlphaFoldDB" id="A0A8S9J9V1"/>
<feature type="region of interest" description="Disordered" evidence="1">
    <location>
        <begin position="115"/>
        <end position="173"/>
    </location>
</feature>
<gene>
    <name evidence="2" type="ORF">F2Q68_00004723</name>
</gene>
<protein>
    <submittedName>
        <fullName evidence="2">Uncharacterized protein</fullName>
    </submittedName>
</protein>
<reference evidence="2" key="1">
    <citation type="submission" date="2019-12" db="EMBL/GenBank/DDBJ databases">
        <title>Genome sequencing and annotation of Brassica cretica.</title>
        <authorList>
            <person name="Studholme D.J."/>
            <person name="Sarris P.F."/>
        </authorList>
    </citation>
    <scope>NUCLEOTIDE SEQUENCE</scope>
    <source>
        <strain evidence="2">PFS-001/15</strain>
        <tissue evidence="2">Leaf</tissue>
    </source>
</reference>
<proteinExistence type="predicted"/>
<evidence type="ECO:0000313" key="3">
    <source>
        <dbReference type="Proteomes" id="UP000712281"/>
    </source>
</evidence>
<accession>A0A8S9J9V1</accession>
<name>A0A8S9J9V1_BRACR</name>
<sequence>MHVGESRLYLHSRHRTPPFQEIPKKDRKRHPDFESSWTEKFAFMTLPDVSCLTSSVGRKTIERVLKLPIKRRHIPFLVSKEVLERCSIWGNMTGSTREEALPAYKKALEAFSAKKSVPKTTVPGRGDDDDVQFMRSSKRKLAASSTPSSSKKKMKSSGLAPKTSPSSQDDQTKVLTNLNTKLEELREELFGMKHAEETFDAEKAMVVNGAKVVARWDQQTDKWNPAVEFERYKEGTMLLWEFRHLLLLMTPRLLLQLDVYHPSLFMNLERPRLARARLLRSDRPGRTLGRYVATERDVCSVATWRPSLARARSLRSDRATFFGLFSDVSCFFRKALLCKLAGFLKTLEYWQRDKFWDLTLILCLEMLETSALSLGQDLGSRLIRLVWLEPSISPRKIFKPPGSAGQKIWVSFIALLSLCRMYESHLYEMAKCFAMLQGISLSPAFGKHSGLTTDVRSQNCCSCLDLICDRGVRTKGSLCKLAGFLKTLEYWQREKFWELVSRFLILCLEMIETSALGLGQDIGLLLVLEGAMPNLTYASRFRFILIPYRFKVRDRCFAMLQGISLSPAFGKHSGLTTDVRSQNCCSCLDLICDRGVRTKGSRKFVPGKRHPPIPCFVWCWPSEISFVSI</sequence>
<dbReference type="EMBL" id="QGKW02001660">
    <property type="protein sequence ID" value="KAF2578313.1"/>
    <property type="molecule type" value="Genomic_DNA"/>
</dbReference>
<dbReference type="Proteomes" id="UP000712281">
    <property type="component" value="Unassembled WGS sequence"/>
</dbReference>
<organism evidence="2 3">
    <name type="scientific">Brassica cretica</name>
    <name type="common">Mustard</name>
    <dbReference type="NCBI Taxonomy" id="69181"/>
    <lineage>
        <taxon>Eukaryota</taxon>
        <taxon>Viridiplantae</taxon>
        <taxon>Streptophyta</taxon>
        <taxon>Embryophyta</taxon>
        <taxon>Tracheophyta</taxon>
        <taxon>Spermatophyta</taxon>
        <taxon>Magnoliopsida</taxon>
        <taxon>eudicotyledons</taxon>
        <taxon>Gunneridae</taxon>
        <taxon>Pentapetalae</taxon>
        <taxon>rosids</taxon>
        <taxon>malvids</taxon>
        <taxon>Brassicales</taxon>
        <taxon>Brassicaceae</taxon>
        <taxon>Brassiceae</taxon>
        <taxon>Brassica</taxon>
    </lineage>
</organism>
<evidence type="ECO:0000256" key="1">
    <source>
        <dbReference type="SAM" id="MobiDB-lite"/>
    </source>
</evidence>
<comment type="caution">
    <text evidence="2">The sequence shown here is derived from an EMBL/GenBank/DDBJ whole genome shotgun (WGS) entry which is preliminary data.</text>
</comment>